<dbReference type="RefSeq" id="WP_066163060.1">
    <property type="nucleotide sequence ID" value="NZ_CP136137.1"/>
</dbReference>
<reference evidence="2 3" key="1">
    <citation type="journal article" date="2023" name="Virus Evol.">
        <title>Computational host range prediction-The good, the bad, and the ugly.</title>
        <authorList>
            <person name="Howell A.A."/>
            <person name="Versoza C.J."/>
            <person name="Pfeifer S.P."/>
        </authorList>
    </citation>
    <scope>NUCLEOTIDE SEQUENCE [LARGE SCALE GENOMIC DNA]</scope>
    <source>
        <strain evidence="2 3">1610/1b</strain>
    </source>
</reference>
<dbReference type="SUPFAM" id="SSF50969">
    <property type="entry name" value="YVTN repeat-like/Quinoprotein amine dehydrogenase"/>
    <property type="match status" value="1"/>
</dbReference>
<evidence type="ECO:0000313" key="2">
    <source>
        <dbReference type="EMBL" id="WYY06590.1"/>
    </source>
</evidence>
<dbReference type="InterPro" id="IPR011044">
    <property type="entry name" value="Quino_amine_DH_bsu"/>
</dbReference>
<protein>
    <submittedName>
        <fullName evidence="2">Zinc metallochaperone AztD</fullName>
    </submittedName>
</protein>
<organism evidence="2 3">
    <name type="scientific">Gordonia hydrophobica</name>
    <dbReference type="NCBI Taxonomy" id="40516"/>
    <lineage>
        <taxon>Bacteria</taxon>
        <taxon>Bacillati</taxon>
        <taxon>Actinomycetota</taxon>
        <taxon>Actinomycetes</taxon>
        <taxon>Mycobacteriales</taxon>
        <taxon>Gordoniaceae</taxon>
        <taxon>Gordonia</taxon>
    </lineage>
</organism>
<dbReference type="InterPro" id="IPR015943">
    <property type="entry name" value="WD40/YVTN_repeat-like_dom_sf"/>
</dbReference>
<dbReference type="NCBIfam" id="NF038015">
    <property type="entry name" value="AztD"/>
    <property type="match status" value="1"/>
</dbReference>
<dbReference type="PROSITE" id="PS51257">
    <property type="entry name" value="PROKAR_LIPOPROTEIN"/>
    <property type="match status" value="1"/>
</dbReference>
<dbReference type="Proteomes" id="UP001479933">
    <property type="component" value="Chromosome"/>
</dbReference>
<sequence length="410" mass="43494">MKRTRFMSLAFALTTSSVLLVGCASTASDSEDPTAVSTTAENASRTPRLAISYDGGVRVLDAATLEQVADLPLDGFLRLNGAGDSRHVFVTTDSGFQVLDAGTWTERHGDHSHYKTAAPSFTGMTFAGSEPGHVVPHQSRITLFFDGSGEVKVVDPADLTKSAVPSNDYRAPHAHHGVAVSRPDGSLVITQGDEDRRTGVAVLTRDRRPIASVDTCPGVHGEAAAADGVLTFGCEDGIVIVHGNDIQKVSAPDEYGRIGNVRGSETSPIVLGDYKTQENLPEGTIERPRRFSLTDTRTASLRIVDLPTSYSFRSLARGPHNEAVILGTDGSLYVFDVESGKQIAAHQVIDAWSEPVEWQQPMPSVTVLGDIAYVSAPATRTVHAVDIASGREIAKADIGVQPVETVAVAG</sequence>
<keyword evidence="3" id="KW-1185">Reference proteome</keyword>
<feature type="signal peptide" evidence="1">
    <location>
        <begin position="1"/>
        <end position="27"/>
    </location>
</feature>
<dbReference type="Gene3D" id="2.130.10.10">
    <property type="entry name" value="YVTN repeat-like/Quinoprotein amine dehydrogenase"/>
    <property type="match status" value="1"/>
</dbReference>
<dbReference type="EMBL" id="CP136137">
    <property type="protein sequence ID" value="WYY06590.1"/>
    <property type="molecule type" value="Genomic_DNA"/>
</dbReference>
<accession>A0ABZ2TYT7</accession>
<feature type="chain" id="PRO_5046724546" evidence="1">
    <location>
        <begin position="28"/>
        <end position="410"/>
    </location>
</feature>
<proteinExistence type="predicted"/>
<evidence type="ECO:0000256" key="1">
    <source>
        <dbReference type="SAM" id="SignalP"/>
    </source>
</evidence>
<keyword evidence="1" id="KW-0732">Signal</keyword>
<evidence type="ECO:0000313" key="3">
    <source>
        <dbReference type="Proteomes" id="UP001479933"/>
    </source>
</evidence>
<dbReference type="InterPro" id="IPR047697">
    <property type="entry name" value="AztD-like"/>
</dbReference>
<gene>
    <name evidence="2" type="primary">aztD</name>
    <name evidence="2" type="ORF">RVF87_16175</name>
</gene>
<name>A0ABZ2TYT7_9ACTN</name>